<evidence type="ECO:0000259" key="1">
    <source>
        <dbReference type="Pfam" id="PF01592"/>
    </source>
</evidence>
<dbReference type="PANTHER" id="PTHR10093">
    <property type="entry name" value="IRON-SULFUR CLUSTER ASSEMBLY ENZYME NIFU HOMOLOG"/>
    <property type="match status" value="1"/>
</dbReference>
<organism evidence="2 3">
    <name type="scientific">candidate division WWE3 bacterium</name>
    <dbReference type="NCBI Taxonomy" id="2053526"/>
    <lineage>
        <taxon>Bacteria</taxon>
        <taxon>Katanobacteria</taxon>
    </lineage>
</organism>
<dbReference type="SUPFAM" id="SSF82649">
    <property type="entry name" value="SufE/NifU"/>
    <property type="match status" value="1"/>
</dbReference>
<dbReference type="Proteomes" id="UP000714817">
    <property type="component" value="Unassembled WGS sequence"/>
</dbReference>
<feature type="domain" description="NIF system FeS cluster assembly NifU N-terminal" evidence="1">
    <location>
        <begin position="8"/>
        <end position="125"/>
    </location>
</feature>
<comment type="caution">
    <text evidence="2">The sequence shown here is derived from an EMBL/GenBank/DDBJ whole genome shotgun (WGS) entry which is preliminary data.</text>
</comment>
<reference evidence="2" key="2">
    <citation type="journal article" date="2021" name="Microbiome">
        <title>Successional dynamics and alternative stable states in a saline activated sludge microbial community over 9 years.</title>
        <authorList>
            <person name="Wang Y."/>
            <person name="Ye J."/>
            <person name="Ju F."/>
            <person name="Liu L."/>
            <person name="Boyd J.A."/>
            <person name="Deng Y."/>
            <person name="Parks D.H."/>
            <person name="Jiang X."/>
            <person name="Yin X."/>
            <person name="Woodcroft B.J."/>
            <person name="Tyson G.W."/>
            <person name="Hugenholtz P."/>
            <person name="Polz M.F."/>
            <person name="Zhang T."/>
        </authorList>
    </citation>
    <scope>NUCLEOTIDE SEQUENCE</scope>
    <source>
        <strain evidence="2">HKST-UBA80</strain>
    </source>
</reference>
<evidence type="ECO:0000313" key="3">
    <source>
        <dbReference type="Proteomes" id="UP000714817"/>
    </source>
</evidence>
<dbReference type="InterPro" id="IPR002871">
    <property type="entry name" value="NIF_FeS_clus_asmbl_NifU_N"/>
</dbReference>
<proteinExistence type="predicted"/>
<protein>
    <submittedName>
        <fullName evidence="2">Iron-sulfur cluster assembly scaffold protein</fullName>
    </submittedName>
</protein>
<dbReference type="EMBL" id="JAGQNY010000001">
    <property type="protein sequence ID" value="MCA9301808.1"/>
    <property type="molecule type" value="Genomic_DNA"/>
</dbReference>
<dbReference type="GO" id="GO:0005506">
    <property type="term" value="F:iron ion binding"/>
    <property type="evidence" value="ECO:0007669"/>
    <property type="project" value="InterPro"/>
</dbReference>
<evidence type="ECO:0000313" key="2">
    <source>
        <dbReference type="EMBL" id="MCA9301808.1"/>
    </source>
</evidence>
<sequence length="126" mass="13904">MADIYTREDLLEIYKNPMHRAKIKSPTVSTSVRNEMCGDSLDLELQFAEGKLIDAGFTGDSCAVSIIAASLVLDFLIGRSISEIRSFTKNDILDLLSIDLTTSRVKCATLILDALQVALQSYDKKD</sequence>
<dbReference type="GO" id="GO:0016226">
    <property type="term" value="P:iron-sulfur cluster assembly"/>
    <property type="evidence" value="ECO:0007669"/>
    <property type="project" value="InterPro"/>
</dbReference>
<dbReference type="AlphaFoldDB" id="A0A955E1K3"/>
<name>A0A955E1K3_UNCKA</name>
<dbReference type="Gene3D" id="3.90.1010.10">
    <property type="match status" value="1"/>
</dbReference>
<reference evidence="2" key="1">
    <citation type="submission" date="2020-04" db="EMBL/GenBank/DDBJ databases">
        <authorList>
            <person name="Zhang T."/>
        </authorList>
    </citation>
    <scope>NUCLEOTIDE SEQUENCE</scope>
    <source>
        <strain evidence="2">HKST-UBA80</strain>
    </source>
</reference>
<dbReference type="Pfam" id="PF01592">
    <property type="entry name" value="NifU_N"/>
    <property type="match status" value="1"/>
</dbReference>
<dbReference type="CDD" id="cd06664">
    <property type="entry name" value="IscU_like"/>
    <property type="match status" value="1"/>
</dbReference>
<dbReference type="GO" id="GO:0051536">
    <property type="term" value="F:iron-sulfur cluster binding"/>
    <property type="evidence" value="ECO:0007669"/>
    <property type="project" value="InterPro"/>
</dbReference>
<gene>
    <name evidence="2" type="ORF">KDA10_00350</name>
</gene>
<accession>A0A955E1K3</accession>